<keyword evidence="2" id="KW-1185">Reference proteome</keyword>
<organism evidence="1 2">
    <name type="scientific">Mycena belliarum</name>
    <dbReference type="NCBI Taxonomy" id="1033014"/>
    <lineage>
        <taxon>Eukaryota</taxon>
        <taxon>Fungi</taxon>
        <taxon>Dikarya</taxon>
        <taxon>Basidiomycota</taxon>
        <taxon>Agaricomycotina</taxon>
        <taxon>Agaricomycetes</taxon>
        <taxon>Agaricomycetidae</taxon>
        <taxon>Agaricales</taxon>
        <taxon>Marasmiineae</taxon>
        <taxon>Mycenaceae</taxon>
        <taxon>Mycena</taxon>
    </lineage>
</organism>
<proteinExistence type="predicted"/>
<sequence length="246" mass="27764">MQSDKLKALLDVGNARDLHIQQLCSRISRIYRHVSMRFEPGARMILDAVLLTVAEISSDGDAKLPVAILPEMRIATGDGIVLRNPTTNFEMWFTGNVDYGLCTYEEEEKYKDHVLNADLDDVRLLAKSSIFLIEGKRLQDKSLYDFMPEATIQAAALCEVTGTKAVKFCLTDGREWIFSVFSNDDAGNRVCYQGNIFAILEPSPDNEAAWKESVHRVVELVYHWLVEDKDPLIDPLYVLKAGYARA</sequence>
<dbReference type="EMBL" id="JARJCN010000031">
    <property type="protein sequence ID" value="KAJ7086467.1"/>
    <property type="molecule type" value="Genomic_DNA"/>
</dbReference>
<evidence type="ECO:0000313" key="2">
    <source>
        <dbReference type="Proteomes" id="UP001222325"/>
    </source>
</evidence>
<evidence type="ECO:0000313" key="1">
    <source>
        <dbReference type="EMBL" id="KAJ7086467.1"/>
    </source>
</evidence>
<reference evidence="1" key="1">
    <citation type="submission" date="2023-03" db="EMBL/GenBank/DDBJ databases">
        <title>Massive genome expansion in bonnet fungi (Mycena s.s.) driven by repeated elements and novel gene families across ecological guilds.</title>
        <authorList>
            <consortium name="Lawrence Berkeley National Laboratory"/>
            <person name="Harder C.B."/>
            <person name="Miyauchi S."/>
            <person name="Viragh M."/>
            <person name="Kuo A."/>
            <person name="Thoen E."/>
            <person name="Andreopoulos B."/>
            <person name="Lu D."/>
            <person name="Skrede I."/>
            <person name="Drula E."/>
            <person name="Henrissat B."/>
            <person name="Morin E."/>
            <person name="Kohler A."/>
            <person name="Barry K."/>
            <person name="LaButti K."/>
            <person name="Morin E."/>
            <person name="Salamov A."/>
            <person name="Lipzen A."/>
            <person name="Mereny Z."/>
            <person name="Hegedus B."/>
            <person name="Baldrian P."/>
            <person name="Stursova M."/>
            <person name="Weitz H."/>
            <person name="Taylor A."/>
            <person name="Grigoriev I.V."/>
            <person name="Nagy L.G."/>
            <person name="Martin F."/>
            <person name="Kauserud H."/>
        </authorList>
    </citation>
    <scope>NUCLEOTIDE SEQUENCE</scope>
    <source>
        <strain evidence="1">CBHHK173m</strain>
    </source>
</reference>
<accession>A0AAD6U6V8</accession>
<comment type="caution">
    <text evidence="1">The sequence shown here is derived from an EMBL/GenBank/DDBJ whole genome shotgun (WGS) entry which is preliminary data.</text>
</comment>
<gene>
    <name evidence="1" type="ORF">B0H15DRAFT_351124</name>
</gene>
<dbReference type="Proteomes" id="UP001222325">
    <property type="component" value="Unassembled WGS sequence"/>
</dbReference>
<name>A0AAD6U6V8_9AGAR</name>
<protein>
    <submittedName>
        <fullName evidence="1">Uncharacterized protein</fullName>
    </submittedName>
</protein>
<dbReference type="AlphaFoldDB" id="A0AAD6U6V8"/>